<dbReference type="FunFam" id="3.30.1360.40:FF:000001">
    <property type="entry name" value="Ribosome-recycling factor"/>
    <property type="match status" value="1"/>
</dbReference>
<feature type="coiled-coil region" evidence="6">
    <location>
        <begin position="134"/>
        <end position="168"/>
    </location>
</feature>
<dbReference type="Gene3D" id="3.30.1360.40">
    <property type="match status" value="1"/>
</dbReference>
<feature type="domain" description="Ribosome recycling factor" evidence="7">
    <location>
        <begin position="19"/>
        <end position="178"/>
    </location>
</feature>
<dbReference type="PANTHER" id="PTHR20982">
    <property type="entry name" value="RIBOSOME RECYCLING FACTOR"/>
    <property type="match status" value="1"/>
</dbReference>
<evidence type="ECO:0000256" key="2">
    <source>
        <dbReference type="ARBA" id="ARBA00005912"/>
    </source>
</evidence>
<dbReference type="SUPFAM" id="SSF55194">
    <property type="entry name" value="Ribosome recycling factor, RRF"/>
    <property type="match status" value="1"/>
</dbReference>
<evidence type="ECO:0000256" key="3">
    <source>
        <dbReference type="ARBA" id="ARBA00022490"/>
    </source>
</evidence>
<protein>
    <recommendedName>
        <fullName evidence="5">Ribosome-recycling factor</fullName>
        <shortName evidence="5">RRF</shortName>
    </recommendedName>
    <alternativeName>
        <fullName evidence="5">Ribosome-releasing factor</fullName>
    </alternativeName>
</protein>
<dbReference type="FunFam" id="1.10.132.20:FF:000001">
    <property type="entry name" value="Ribosome-recycling factor"/>
    <property type="match status" value="1"/>
</dbReference>
<dbReference type="GO" id="GO:0005737">
    <property type="term" value="C:cytoplasm"/>
    <property type="evidence" value="ECO:0007669"/>
    <property type="project" value="UniProtKB-SubCell"/>
</dbReference>
<dbReference type="KEGG" id="aarg:Aargi30884_06910"/>
<gene>
    <name evidence="5 8" type="primary">frr</name>
    <name evidence="8" type="ORF">Aargi30884_06910</name>
</gene>
<dbReference type="GO" id="GO:0043023">
    <property type="term" value="F:ribosomal large subunit binding"/>
    <property type="evidence" value="ECO:0007669"/>
    <property type="project" value="TreeGrafter"/>
</dbReference>
<evidence type="ECO:0000313" key="9">
    <source>
        <dbReference type="Proteomes" id="UP000464754"/>
    </source>
</evidence>
<name>A0A6N4TFV1_9FIRM</name>
<dbReference type="EMBL" id="AP019695">
    <property type="protein sequence ID" value="BBK21788.1"/>
    <property type="molecule type" value="Genomic_DNA"/>
</dbReference>
<proteinExistence type="inferred from homology"/>
<evidence type="ECO:0000256" key="6">
    <source>
        <dbReference type="SAM" id="Coils"/>
    </source>
</evidence>
<comment type="function">
    <text evidence="5">Responsible for the release of ribosomes from messenger RNA at the termination of protein biosynthesis. May increase the efficiency of translation by recycling ribosomes from one round of translation to another.</text>
</comment>
<dbReference type="InterPro" id="IPR023584">
    <property type="entry name" value="Ribosome_recyc_fac_dom"/>
</dbReference>
<comment type="subcellular location">
    <subcellularLocation>
        <location evidence="1 5">Cytoplasm</location>
    </subcellularLocation>
</comment>
<dbReference type="AlphaFoldDB" id="A0A6N4TFV1"/>
<dbReference type="Proteomes" id="UP000464754">
    <property type="component" value="Chromosome"/>
</dbReference>
<evidence type="ECO:0000256" key="1">
    <source>
        <dbReference type="ARBA" id="ARBA00004496"/>
    </source>
</evidence>
<evidence type="ECO:0000256" key="4">
    <source>
        <dbReference type="ARBA" id="ARBA00022917"/>
    </source>
</evidence>
<evidence type="ECO:0000259" key="7">
    <source>
        <dbReference type="Pfam" id="PF01765"/>
    </source>
</evidence>
<sequence length="180" mass="20271">MEILELTKHKMEKAVEMLQGNLKTIRTGVANASLLEHVEFEYYGSMTPINQVASIKVVEGRQLVIKPYDKSTLKDLERAIATSDTGLVPQSDGEVIRLNVPALTEDRRKELTKTADKMGEEAKIAIRNVRREGNDAIKKDKELTEDESKKLQEKVQKLTDEYVKKVDAAVSEKSAEIMKV</sequence>
<dbReference type="NCBIfam" id="TIGR00496">
    <property type="entry name" value="frr"/>
    <property type="match status" value="1"/>
</dbReference>
<dbReference type="RefSeq" id="WP_115714988.1">
    <property type="nucleotide sequence ID" value="NZ_AP019695.1"/>
</dbReference>
<dbReference type="Pfam" id="PF01765">
    <property type="entry name" value="RRF"/>
    <property type="match status" value="1"/>
</dbReference>
<organism evidence="8 9">
    <name type="scientific">Amedibacterium intestinale</name>
    <dbReference type="NCBI Taxonomy" id="2583452"/>
    <lineage>
        <taxon>Bacteria</taxon>
        <taxon>Bacillati</taxon>
        <taxon>Bacillota</taxon>
        <taxon>Erysipelotrichia</taxon>
        <taxon>Erysipelotrichales</taxon>
        <taxon>Erysipelotrichaceae</taxon>
        <taxon>Amedibacterium</taxon>
    </lineage>
</organism>
<keyword evidence="3 5" id="KW-0963">Cytoplasm</keyword>
<dbReference type="GO" id="GO:0006415">
    <property type="term" value="P:translational termination"/>
    <property type="evidence" value="ECO:0007669"/>
    <property type="project" value="UniProtKB-UniRule"/>
</dbReference>
<keyword evidence="6" id="KW-0175">Coiled coil</keyword>
<evidence type="ECO:0000256" key="5">
    <source>
        <dbReference type="HAMAP-Rule" id="MF_00040"/>
    </source>
</evidence>
<evidence type="ECO:0000313" key="8">
    <source>
        <dbReference type="EMBL" id="BBK21788.1"/>
    </source>
</evidence>
<dbReference type="CDD" id="cd00520">
    <property type="entry name" value="RRF"/>
    <property type="match status" value="1"/>
</dbReference>
<dbReference type="PANTHER" id="PTHR20982:SF3">
    <property type="entry name" value="MITOCHONDRIAL RIBOSOME RECYCLING FACTOR PSEUDO 1"/>
    <property type="match status" value="1"/>
</dbReference>
<comment type="similarity">
    <text evidence="2 5">Belongs to the RRF family.</text>
</comment>
<accession>A0A6N4TFV1</accession>
<dbReference type="HAMAP" id="MF_00040">
    <property type="entry name" value="RRF"/>
    <property type="match status" value="1"/>
</dbReference>
<keyword evidence="4 5" id="KW-0648">Protein biosynthesis</keyword>
<dbReference type="InterPro" id="IPR036191">
    <property type="entry name" value="RRF_sf"/>
</dbReference>
<reference evidence="9" key="1">
    <citation type="submission" date="2019-05" db="EMBL/GenBank/DDBJ databases">
        <title>Complete genome sequencing of Absiella argi strain JCM 30884.</title>
        <authorList>
            <person name="Sakamoto M."/>
            <person name="Murakami T."/>
            <person name="Mori H."/>
        </authorList>
    </citation>
    <scope>NUCLEOTIDE SEQUENCE [LARGE SCALE GENOMIC DNA]</scope>
    <source>
        <strain evidence="9">JCM 30884</strain>
    </source>
</reference>
<keyword evidence="9" id="KW-1185">Reference proteome</keyword>
<dbReference type="Gene3D" id="1.10.132.20">
    <property type="entry name" value="Ribosome-recycling factor"/>
    <property type="match status" value="1"/>
</dbReference>
<dbReference type="InterPro" id="IPR002661">
    <property type="entry name" value="Ribosome_recyc_fac"/>
</dbReference>